<evidence type="ECO:0000313" key="2">
    <source>
        <dbReference type="Proteomes" id="UP001227268"/>
    </source>
</evidence>
<name>A0ACC2W039_9TREE</name>
<reference evidence="1" key="1">
    <citation type="submission" date="2023-04" db="EMBL/GenBank/DDBJ databases">
        <title>Draft Genome sequencing of Naganishia species isolated from polar environments using Oxford Nanopore Technology.</title>
        <authorList>
            <person name="Leo P."/>
            <person name="Venkateswaran K."/>
        </authorList>
    </citation>
    <scope>NUCLEOTIDE SEQUENCE</scope>
    <source>
        <strain evidence="1">MNA-CCFEE 5423</strain>
    </source>
</reference>
<comment type="caution">
    <text evidence="1">The sequence shown here is derived from an EMBL/GenBank/DDBJ whole genome shotgun (WGS) entry which is preliminary data.</text>
</comment>
<gene>
    <name evidence="1" type="ORF">QFC21_002107</name>
</gene>
<sequence>MFWKQLATPLFYTLGLVQGRNNIAGADRNAHPVASHTTLPSRSIPAHYLEQRDTATDCWDGGFSCGDTNPVCLAVGTPCTDSTVRTGPTLCTNTPVFSLERDDQGNPGNTYIGLDNTCACVQDGQFTPASYANISQLLRTDPKALNVEHNLCNVYGISQDSCLETIIPSFIESTYVKLSTMSTTCEYPSSNFSPVCGDACAFEQRDTATDCWDGGFSCGDTNPVCLAVGTPCTDSTVRTGPTLCTNTPVFSLERDDQGNPGNTYIGLDNTCACVQDGQFTPASYANISQLLRTDPKALNVEHNLCNVYGISQDSCLETIIPSFIESTYVKVVAAYSLLQDVISGETAPVSRALRTLSVLKAFASLSPA</sequence>
<accession>A0ACC2W039</accession>
<evidence type="ECO:0000313" key="1">
    <source>
        <dbReference type="EMBL" id="KAJ9104609.1"/>
    </source>
</evidence>
<proteinExistence type="predicted"/>
<keyword evidence="2" id="KW-1185">Reference proteome</keyword>
<dbReference type="Proteomes" id="UP001227268">
    <property type="component" value="Unassembled WGS sequence"/>
</dbReference>
<protein>
    <submittedName>
        <fullName evidence="1">Uncharacterized protein</fullName>
    </submittedName>
</protein>
<dbReference type="EMBL" id="JASBWT010000005">
    <property type="protein sequence ID" value="KAJ9104609.1"/>
    <property type="molecule type" value="Genomic_DNA"/>
</dbReference>
<organism evidence="1 2">
    <name type="scientific">Naganishia friedmannii</name>
    <dbReference type="NCBI Taxonomy" id="89922"/>
    <lineage>
        <taxon>Eukaryota</taxon>
        <taxon>Fungi</taxon>
        <taxon>Dikarya</taxon>
        <taxon>Basidiomycota</taxon>
        <taxon>Agaricomycotina</taxon>
        <taxon>Tremellomycetes</taxon>
        <taxon>Filobasidiales</taxon>
        <taxon>Filobasidiaceae</taxon>
        <taxon>Naganishia</taxon>
    </lineage>
</organism>